<dbReference type="InterPro" id="IPR006139">
    <property type="entry name" value="D-isomer_2_OHA_DH_cat_dom"/>
</dbReference>
<sequence>MKVLIADSINQKGIDNLKEYSEVVVQTDITPEELKETINQYDAIVIRSRTKMTKEVIESADNLKIIARAGVGIDNVDLNSATQKGIMVVNTAESTTITVAEHTMGLILAIARKIAIADKSVKENKWEKSKFMGTELRNKTLGVVGMGRIGSQVIKRCKAFEMDALAYDPYLPEEAAKELGIELVDLNRLIKEADFISIHVPLTKETKHLIGEEEFKAMKNGTFIINCSRGGVIDEDALYDALKSGEIAGAGLDVYETEPPVGNKLLELDNLVATPHIAASTNEAQRDAAIIAADEIIEVLKGKTPKNVLNLPSVDPETYQILKPYLTLCEKLGSFIGQGVKGKIKDLEIIYCGELAEIQKQDILTRTILQGLLTPILNRAVNTINSQAIAESRKINVTEGRKCDSQGYDSIIKIKVKTDEDTLSVEGTDLHGPQIIKVNNYWVNAKPEGNMFIAKYEDIPGTIGAIGTNLGKYNINIGTMQVGRDKAGGEAIMILTVDHEIPKDVINELKELENVHDANGLTL</sequence>
<dbReference type="RefSeq" id="WP_066971698.1">
    <property type="nucleotide sequence ID" value="NZ_LWMT01000117.1"/>
</dbReference>
<dbReference type="InterPro" id="IPR036291">
    <property type="entry name" value="NAD(P)-bd_dom_sf"/>
</dbReference>
<dbReference type="InterPro" id="IPR002912">
    <property type="entry name" value="ACT_dom"/>
</dbReference>
<dbReference type="NCBIfam" id="TIGR01327">
    <property type="entry name" value="PGDH"/>
    <property type="match status" value="1"/>
</dbReference>
<dbReference type="AlphaFoldDB" id="A0A166CWY4"/>
<evidence type="ECO:0000256" key="8">
    <source>
        <dbReference type="ARBA" id="ARBA00023299"/>
    </source>
</evidence>
<dbReference type="Gene3D" id="3.40.50.720">
    <property type="entry name" value="NAD(P)-binding Rossmann-like Domain"/>
    <property type="match status" value="2"/>
</dbReference>
<dbReference type="Pfam" id="PF02826">
    <property type="entry name" value="2-Hacid_dh_C"/>
    <property type="match status" value="1"/>
</dbReference>
<dbReference type="GO" id="GO:0006564">
    <property type="term" value="P:L-serine biosynthetic process"/>
    <property type="evidence" value="ECO:0007669"/>
    <property type="project" value="UniProtKB-UniRule"/>
</dbReference>
<protein>
    <recommendedName>
        <fullName evidence="4 10">D-3-phosphoglycerate dehydrogenase</fullName>
        <ecNumber evidence="3 10">1.1.1.95</ecNumber>
    </recommendedName>
</protein>
<reference evidence="12 13" key="1">
    <citation type="submission" date="2016-04" db="EMBL/GenBank/DDBJ databases">
        <title>Genome sequence of Methanobrevibacter filiformis DSM 11501.</title>
        <authorList>
            <person name="Poehlein A."/>
            <person name="Seedorf H."/>
            <person name="Daniel R."/>
        </authorList>
    </citation>
    <scope>NUCLEOTIDE SEQUENCE [LARGE SCALE GENOMIC DNA]</scope>
    <source>
        <strain evidence="12 13">DSM 11501</strain>
    </source>
</reference>
<comment type="catalytic activity">
    <reaction evidence="9 10">
        <text>(2R)-3-phosphoglycerate + NAD(+) = 3-phosphooxypyruvate + NADH + H(+)</text>
        <dbReference type="Rhea" id="RHEA:12641"/>
        <dbReference type="ChEBI" id="CHEBI:15378"/>
        <dbReference type="ChEBI" id="CHEBI:18110"/>
        <dbReference type="ChEBI" id="CHEBI:57540"/>
        <dbReference type="ChEBI" id="CHEBI:57945"/>
        <dbReference type="ChEBI" id="CHEBI:58272"/>
        <dbReference type="EC" id="1.1.1.95"/>
    </reaction>
</comment>
<name>A0A166CWY4_9EURY</name>
<evidence type="ECO:0000256" key="9">
    <source>
        <dbReference type="ARBA" id="ARBA00048731"/>
    </source>
</evidence>
<dbReference type="CDD" id="cd04902">
    <property type="entry name" value="ACT_3PGDH-xct"/>
    <property type="match status" value="1"/>
</dbReference>
<evidence type="ECO:0000313" key="12">
    <source>
        <dbReference type="EMBL" id="KZX14953.1"/>
    </source>
</evidence>
<dbReference type="PROSITE" id="PS00670">
    <property type="entry name" value="D_2_HYDROXYACID_DH_2"/>
    <property type="match status" value="1"/>
</dbReference>
<keyword evidence="7 10" id="KW-0520">NAD</keyword>
<dbReference type="InterPro" id="IPR050857">
    <property type="entry name" value="D-2-hydroxyacid_DH"/>
</dbReference>
<organism evidence="12 13">
    <name type="scientific">Methanobrevibacter filiformis</name>
    <dbReference type="NCBI Taxonomy" id="55758"/>
    <lineage>
        <taxon>Archaea</taxon>
        <taxon>Methanobacteriati</taxon>
        <taxon>Methanobacteriota</taxon>
        <taxon>Methanomada group</taxon>
        <taxon>Methanobacteria</taxon>
        <taxon>Methanobacteriales</taxon>
        <taxon>Methanobacteriaceae</taxon>
        <taxon>Methanobrevibacter</taxon>
    </lineage>
</organism>
<evidence type="ECO:0000256" key="10">
    <source>
        <dbReference type="RuleBase" id="RU363003"/>
    </source>
</evidence>
<gene>
    <name evidence="12" type="primary">serA</name>
    <name evidence="12" type="ORF">MBFIL_07760</name>
</gene>
<keyword evidence="6 10" id="KW-0560">Oxidoreductase</keyword>
<dbReference type="GO" id="GO:0051287">
    <property type="term" value="F:NAD binding"/>
    <property type="evidence" value="ECO:0007669"/>
    <property type="project" value="UniProtKB-UniRule"/>
</dbReference>
<dbReference type="OrthoDB" id="7437at2157"/>
<keyword evidence="13" id="KW-1185">Reference proteome</keyword>
<dbReference type="InterPro" id="IPR045626">
    <property type="entry name" value="PGDH_ASB_dom"/>
</dbReference>
<evidence type="ECO:0000259" key="11">
    <source>
        <dbReference type="PROSITE" id="PS51671"/>
    </source>
</evidence>
<dbReference type="PROSITE" id="PS00671">
    <property type="entry name" value="D_2_HYDROXYACID_DH_3"/>
    <property type="match status" value="1"/>
</dbReference>
<dbReference type="Gene3D" id="3.30.1330.90">
    <property type="entry name" value="D-3-phosphoglycerate dehydrogenase, domain 3"/>
    <property type="match status" value="1"/>
</dbReference>
<comment type="caution">
    <text evidence="12">The sequence shown here is derived from an EMBL/GenBank/DDBJ whole genome shotgun (WGS) entry which is preliminary data.</text>
</comment>
<dbReference type="STRING" id="55758.MBFIL_07760"/>
<evidence type="ECO:0000256" key="1">
    <source>
        <dbReference type="ARBA" id="ARBA00005216"/>
    </source>
</evidence>
<dbReference type="PANTHER" id="PTHR42789">
    <property type="entry name" value="D-ISOMER SPECIFIC 2-HYDROXYACID DEHYDROGENASE FAMILY PROTEIN (AFU_ORTHOLOGUE AFUA_6G10090)"/>
    <property type="match status" value="1"/>
</dbReference>
<evidence type="ECO:0000256" key="3">
    <source>
        <dbReference type="ARBA" id="ARBA00013143"/>
    </source>
</evidence>
<evidence type="ECO:0000256" key="6">
    <source>
        <dbReference type="ARBA" id="ARBA00023002"/>
    </source>
</evidence>
<evidence type="ECO:0000256" key="5">
    <source>
        <dbReference type="ARBA" id="ARBA00022605"/>
    </source>
</evidence>
<dbReference type="InterPro" id="IPR029009">
    <property type="entry name" value="ASB_dom_sf"/>
</dbReference>
<dbReference type="EC" id="1.1.1.95" evidence="3 10"/>
<dbReference type="SUPFAM" id="SSF51735">
    <property type="entry name" value="NAD(P)-binding Rossmann-fold domains"/>
    <property type="match status" value="1"/>
</dbReference>
<keyword evidence="8 10" id="KW-0718">Serine biosynthesis</keyword>
<dbReference type="PANTHER" id="PTHR42789:SF1">
    <property type="entry name" value="D-ISOMER SPECIFIC 2-HYDROXYACID DEHYDROGENASE FAMILY PROTEIN (AFU_ORTHOLOGUE AFUA_6G10090)"/>
    <property type="match status" value="1"/>
</dbReference>
<dbReference type="PROSITE" id="PS51671">
    <property type="entry name" value="ACT"/>
    <property type="match status" value="1"/>
</dbReference>
<dbReference type="CDD" id="cd12173">
    <property type="entry name" value="PGDH_4"/>
    <property type="match status" value="1"/>
</dbReference>
<dbReference type="SUPFAM" id="SSF52283">
    <property type="entry name" value="Formate/glycerate dehydrogenase catalytic domain-like"/>
    <property type="match status" value="1"/>
</dbReference>
<evidence type="ECO:0000256" key="7">
    <source>
        <dbReference type="ARBA" id="ARBA00023027"/>
    </source>
</evidence>
<dbReference type="Pfam" id="PF00389">
    <property type="entry name" value="2-Hacid_dh"/>
    <property type="match status" value="1"/>
</dbReference>
<dbReference type="UniPathway" id="UPA00135">
    <property type="reaction ID" value="UER00196"/>
</dbReference>
<dbReference type="InterPro" id="IPR006236">
    <property type="entry name" value="PGDH"/>
</dbReference>
<dbReference type="FunFam" id="3.30.1330.90:FF:000003">
    <property type="entry name" value="D-3-phosphoglycerate dehydrogenase"/>
    <property type="match status" value="1"/>
</dbReference>
<keyword evidence="5 10" id="KW-0028">Amino-acid biosynthesis</keyword>
<comment type="similarity">
    <text evidence="2 10">Belongs to the D-isomer specific 2-hydroxyacid dehydrogenase family.</text>
</comment>
<dbReference type="SUPFAM" id="SSF143548">
    <property type="entry name" value="Serine metabolism enzymes domain"/>
    <property type="match status" value="1"/>
</dbReference>
<evidence type="ECO:0000256" key="4">
    <source>
        <dbReference type="ARBA" id="ARBA00021582"/>
    </source>
</evidence>
<dbReference type="EMBL" id="LWMT01000117">
    <property type="protein sequence ID" value="KZX14953.1"/>
    <property type="molecule type" value="Genomic_DNA"/>
</dbReference>
<dbReference type="InterPro" id="IPR006140">
    <property type="entry name" value="D-isomer_DH_NAD-bd"/>
</dbReference>
<dbReference type="Proteomes" id="UP000077066">
    <property type="component" value="Unassembled WGS sequence"/>
</dbReference>
<dbReference type="Gene3D" id="3.30.70.260">
    <property type="match status" value="1"/>
</dbReference>
<dbReference type="SUPFAM" id="SSF55021">
    <property type="entry name" value="ACT-like"/>
    <property type="match status" value="1"/>
</dbReference>
<dbReference type="FunFam" id="3.40.50.720:FF:000021">
    <property type="entry name" value="D-3-phosphoglycerate dehydrogenase"/>
    <property type="match status" value="1"/>
</dbReference>
<dbReference type="InterPro" id="IPR045865">
    <property type="entry name" value="ACT-like_dom_sf"/>
</dbReference>
<dbReference type="PATRIC" id="fig|55758.3.peg.865"/>
<dbReference type="Pfam" id="PF19304">
    <property type="entry name" value="PGDH_inter"/>
    <property type="match status" value="1"/>
</dbReference>
<evidence type="ECO:0000256" key="2">
    <source>
        <dbReference type="ARBA" id="ARBA00005854"/>
    </source>
</evidence>
<comment type="pathway">
    <text evidence="1 10">Amino-acid biosynthesis; L-serine biosynthesis; L-serine from 3-phospho-D-glycerate: step 1/3.</text>
</comment>
<dbReference type="GO" id="GO:0004617">
    <property type="term" value="F:phosphoglycerate dehydrogenase activity"/>
    <property type="evidence" value="ECO:0007669"/>
    <property type="project" value="UniProtKB-UniRule"/>
</dbReference>
<dbReference type="Pfam" id="PF01842">
    <property type="entry name" value="ACT"/>
    <property type="match status" value="1"/>
</dbReference>
<evidence type="ECO:0000313" key="13">
    <source>
        <dbReference type="Proteomes" id="UP000077066"/>
    </source>
</evidence>
<dbReference type="InterPro" id="IPR029753">
    <property type="entry name" value="D-isomer_DH_CS"/>
</dbReference>
<accession>A0A166CWY4</accession>
<feature type="domain" description="ACT" evidence="11">
    <location>
        <begin position="451"/>
        <end position="523"/>
    </location>
</feature>
<proteinExistence type="inferred from homology"/>
<dbReference type="FunFam" id="3.30.70.260:FF:000008">
    <property type="entry name" value="D-3-phosphoglycerate dehydrogenase, chloroplastic"/>
    <property type="match status" value="1"/>
</dbReference>